<dbReference type="AlphaFoldDB" id="A0A5C7H0D0"/>
<dbReference type="EMBL" id="VAHF01000011">
    <property type="protein sequence ID" value="TXG50205.1"/>
    <property type="molecule type" value="Genomic_DNA"/>
</dbReference>
<feature type="transmembrane region" description="Helical" evidence="7">
    <location>
        <begin position="161"/>
        <end position="178"/>
    </location>
</feature>
<keyword evidence="10" id="KW-1185">Reference proteome</keyword>
<feature type="transmembrane region" description="Helical" evidence="7">
    <location>
        <begin position="818"/>
        <end position="842"/>
    </location>
</feature>
<dbReference type="InterPro" id="IPR002528">
    <property type="entry name" value="MATE_fam"/>
</dbReference>
<feature type="transmembrane region" description="Helical" evidence="7">
    <location>
        <begin position="444"/>
        <end position="463"/>
    </location>
</feature>
<protein>
    <recommendedName>
        <fullName evidence="7">Protein DETOXIFICATION</fullName>
    </recommendedName>
    <alternativeName>
        <fullName evidence="7">Multidrug and toxic compound extrusion protein</fullName>
    </alternativeName>
</protein>
<gene>
    <name evidence="9" type="ORF">EZV62_022729</name>
</gene>
<feature type="transmembrane region" description="Helical" evidence="7">
    <location>
        <begin position="416"/>
        <end position="438"/>
    </location>
</feature>
<dbReference type="GO" id="GO:0042910">
    <property type="term" value="F:xenobiotic transmembrane transporter activity"/>
    <property type="evidence" value="ECO:0007669"/>
    <property type="project" value="InterPro"/>
</dbReference>
<dbReference type="Proteomes" id="UP000323000">
    <property type="component" value="Chromosome 11"/>
</dbReference>
<feature type="transmembrane region" description="Helical" evidence="7">
    <location>
        <begin position="261"/>
        <end position="282"/>
    </location>
</feature>
<feature type="transmembrane region" description="Helical" evidence="7">
    <location>
        <begin position="220"/>
        <end position="240"/>
    </location>
</feature>
<dbReference type="NCBIfam" id="TIGR00797">
    <property type="entry name" value="matE"/>
    <property type="match status" value="2"/>
</dbReference>
<evidence type="ECO:0000256" key="1">
    <source>
        <dbReference type="ARBA" id="ARBA00004141"/>
    </source>
</evidence>
<comment type="subcellular location">
    <subcellularLocation>
        <location evidence="1">Membrane</location>
        <topology evidence="1">Multi-pass membrane protein</topology>
    </subcellularLocation>
</comment>
<dbReference type="OrthoDB" id="2126698at2759"/>
<comment type="caution">
    <text evidence="9">The sequence shown here is derived from an EMBL/GenBank/DDBJ whole genome shotgun (WGS) entry which is preliminary data.</text>
</comment>
<evidence type="ECO:0000256" key="4">
    <source>
        <dbReference type="ARBA" id="ARBA00022692"/>
    </source>
</evidence>
<feature type="transmembrane region" description="Helical" evidence="7">
    <location>
        <begin position="345"/>
        <end position="372"/>
    </location>
</feature>
<evidence type="ECO:0000256" key="6">
    <source>
        <dbReference type="ARBA" id="ARBA00023136"/>
    </source>
</evidence>
<feature type="transmembrane region" description="Helical" evidence="7">
    <location>
        <begin position="190"/>
        <end position="214"/>
    </location>
</feature>
<dbReference type="GO" id="GO:0016020">
    <property type="term" value="C:membrane"/>
    <property type="evidence" value="ECO:0007669"/>
    <property type="project" value="UniProtKB-SubCell"/>
</dbReference>
<feature type="transmembrane region" description="Helical" evidence="7">
    <location>
        <begin position="789"/>
        <end position="812"/>
    </location>
</feature>
<keyword evidence="5 7" id="KW-1133">Transmembrane helix</keyword>
<evidence type="ECO:0000256" key="8">
    <source>
        <dbReference type="SAM" id="MobiDB-lite"/>
    </source>
</evidence>
<proteinExistence type="inferred from homology"/>
<evidence type="ECO:0000256" key="3">
    <source>
        <dbReference type="ARBA" id="ARBA00022448"/>
    </source>
</evidence>
<sequence length="1026" mass="113373">MEQEDTKSTPLSPLIPSSEKGFDEYGDKFCEKAEIVLELKKQMHLAGPLVLVSFLQYSLQMISVMFVGHLDDELSLSSASMATSFAGVTGFSFMLGMGSALETLCGQAYGAKQYHMLGIHMQRAMLVLTLISLPIALLWGCTEQVFILLKQDPEISIRAGIYARCLIPSILPYGMLQCQLRFLQTQNNTLTLMISTGISSLVHVIACWTLVFRFGFGNKGAALSISISYWINVFILAIYIKLSPKCKKTWTGFSKKALENLLAFLELGISSALMVCLEQWSYEFLVFMSGLLPNPKLEASMMSISMNTSSVFFRIPFGFGSAVSTRVSNELGAGRPYFARLAVQIVMFLAVTEGILLSLAAFALRGIWGYVYTNDEEVVRYMATIMPILAISNFMDGIQTVLSGTARGCGSQKIGAYVNLGAYYLVGLPSAIILTFVFGFGGKGLWMGITCGSGLQALLFFAITMHTNWEEETWAYVNHEPFNSFPLPTSKTFNASKFQLSSFSVAALWGCTQQIFTIFKQDPTISKHAGTYARWLIPCILPFGLLQCQLRFLQTQSNLMPLMISTAIASLVHVIACWTSIFRFELGNKGVALSIAISYWINVLILAIYIKLSPACRKTWSGFSKEALENLLGFLELGIPSALMVCSEQWSYEFLVFMSGLLPNPKLETSMMSIKFAFPSLTQVQWSSESPWVLAALTRVSNELGAGRPYAARLAVRTVMFLAVTEGLLVSIVAVALRSIWGYMYTNEEEVVRYLASVMPVLAISNFMDRMQAVFSGTARGCGWQKIGAYVNLGAYYLAGLPAAIILTFVFHFGGKGLWMGIIRGSGIQALLLFAITMCTNWEQEVKNAKERVFASRIPAHEASYVSGSRSTRHHGDVDHGAGASSVRRKPSAGPCPTGKEDHRRCRNVLHQSCPSLPYHSTTHPDSANQNPFVVDKPLFAVKPPRRCRPSRNEDAWPTSWTKRGRIASFVVLTILLAASDCSPPHHGTVHRCPFVYCRLEVFSVSMQYCIDRPINYTGVEDCLVA</sequence>
<dbReference type="PANTHER" id="PTHR11206">
    <property type="entry name" value="MULTIDRUG RESISTANCE PROTEIN"/>
    <property type="match status" value="1"/>
</dbReference>
<name>A0A5C7H0D0_9ROSI</name>
<keyword evidence="3" id="KW-0813">Transport</keyword>
<feature type="transmembrane region" description="Helical" evidence="7">
    <location>
        <begin position="49"/>
        <end position="70"/>
    </location>
</feature>
<accession>A0A5C7H0D0</accession>
<dbReference type="GO" id="GO:0015297">
    <property type="term" value="F:antiporter activity"/>
    <property type="evidence" value="ECO:0007669"/>
    <property type="project" value="InterPro"/>
</dbReference>
<dbReference type="CDD" id="cd13132">
    <property type="entry name" value="MATE_eukaryotic"/>
    <property type="match status" value="2"/>
</dbReference>
<evidence type="ECO:0000313" key="10">
    <source>
        <dbReference type="Proteomes" id="UP000323000"/>
    </source>
</evidence>
<dbReference type="Pfam" id="PF01554">
    <property type="entry name" value="MatE"/>
    <property type="match status" value="4"/>
</dbReference>
<keyword evidence="4 7" id="KW-0812">Transmembrane</keyword>
<feature type="transmembrane region" description="Helical" evidence="7">
    <location>
        <begin position="302"/>
        <end position="324"/>
    </location>
</feature>
<evidence type="ECO:0000256" key="2">
    <source>
        <dbReference type="ARBA" id="ARBA00010199"/>
    </source>
</evidence>
<evidence type="ECO:0000313" key="9">
    <source>
        <dbReference type="EMBL" id="TXG50205.1"/>
    </source>
</evidence>
<organism evidence="9 10">
    <name type="scientific">Acer yangbiense</name>
    <dbReference type="NCBI Taxonomy" id="1000413"/>
    <lineage>
        <taxon>Eukaryota</taxon>
        <taxon>Viridiplantae</taxon>
        <taxon>Streptophyta</taxon>
        <taxon>Embryophyta</taxon>
        <taxon>Tracheophyta</taxon>
        <taxon>Spermatophyta</taxon>
        <taxon>Magnoliopsida</taxon>
        <taxon>eudicotyledons</taxon>
        <taxon>Gunneridae</taxon>
        <taxon>Pentapetalae</taxon>
        <taxon>rosids</taxon>
        <taxon>malvids</taxon>
        <taxon>Sapindales</taxon>
        <taxon>Sapindaceae</taxon>
        <taxon>Hippocastanoideae</taxon>
        <taxon>Acereae</taxon>
        <taxon>Acer</taxon>
    </lineage>
</organism>
<reference evidence="10" key="1">
    <citation type="journal article" date="2019" name="Gigascience">
        <title>De novo genome assembly of the endangered Acer yangbiense, a plant species with extremely small populations endemic to Yunnan Province, China.</title>
        <authorList>
            <person name="Yang J."/>
            <person name="Wariss H.M."/>
            <person name="Tao L."/>
            <person name="Zhang R."/>
            <person name="Yun Q."/>
            <person name="Hollingsworth P."/>
            <person name="Dao Z."/>
            <person name="Luo G."/>
            <person name="Guo H."/>
            <person name="Ma Y."/>
            <person name="Sun W."/>
        </authorList>
    </citation>
    <scope>NUCLEOTIDE SEQUENCE [LARGE SCALE GENOMIC DNA]</scope>
    <source>
        <strain evidence="10">cv. Malutang</strain>
    </source>
</reference>
<dbReference type="InterPro" id="IPR045069">
    <property type="entry name" value="MATE_euk"/>
</dbReference>
<feature type="region of interest" description="Disordered" evidence="8">
    <location>
        <begin position="865"/>
        <end position="903"/>
    </location>
</feature>
<feature type="transmembrane region" description="Helical" evidence="7">
    <location>
        <begin position="718"/>
        <end position="745"/>
    </location>
</feature>
<feature type="transmembrane region" description="Helical" evidence="7">
    <location>
        <begin position="590"/>
        <end position="610"/>
    </location>
</feature>
<dbReference type="GO" id="GO:1990961">
    <property type="term" value="P:xenobiotic detoxification by transmembrane export across the plasma membrane"/>
    <property type="evidence" value="ECO:0007669"/>
    <property type="project" value="InterPro"/>
</dbReference>
<feature type="transmembrane region" description="Helical" evidence="7">
    <location>
        <begin position="125"/>
        <end position="149"/>
    </location>
</feature>
<feature type="transmembrane region" description="Helical" evidence="7">
    <location>
        <begin position="378"/>
        <end position="395"/>
    </location>
</feature>
<evidence type="ECO:0000256" key="7">
    <source>
        <dbReference type="RuleBase" id="RU004914"/>
    </source>
</evidence>
<feature type="transmembrane region" description="Helical" evidence="7">
    <location>
        <begin position="559"/>
        <end position="584"/>
    </location>
</feature>
<feature type="transmembrane region" description="Helical" evidence="7">
    <location>
        <begin position="751"/>
        <end position="768"/>
    </location>
</feature>
<comment type="similarity">
    <text evidence="2 7">Belongs to the multi antimicrobial extrusion (MATE) (TC 2.A.66.1) family.</text>
</comment>
<feature type="transmembrane region" description="Helical" evidence="7">
    <location>
        <begin position="82"/>
        <end position="104"/>
    </location>
</feature>
<evidence type="ECO:0000256" key="5">
    <source>
        <dbReference type="ARBA" id="ARBA00022989"/>
    </source>
</evidence>
<keyword evidence="6 7" id="KW-0472">Membrane</keyword>